<sequence length="129" mass="14087">MEIGVTKEREQGRRPAGMLEDAVLAALWQGGRPMSPADVQAVLPGAPAYTTVTTTLARLHRKGLAARTRVGRGFVYSPNVDEAAHTATAMHDLLQRRHDRAAVLARFVSDLAPEDERLLQQLVRHDNAG</sequence>
<evidence type="ECO:0000256" key="2">
    <source>
        <dbReference type="ARBA" id="ARBA00023015"/>
    </source>
</evidence>
<evidence type="ECO:0000256" key="1">
    <source>
        <dbReference type="ARBA" id="ARBA00011046"/>
    </source>
</evidence>
<proteinExistence type="inferred from homology"/>
<dbReference type="EMBL" id="BAABHJ010000004">
    <property type="protein sequence ID" value="GAA4604397.1"/>
    <property type="molecule type" value="Genomic_DNA"/>
</dbReference>
<comment type="similarity">
    <text evidence="1">Belongs to the BlaI transcriptional regulatory family.</text>
</comment>
<comment type="caution">
    <text evidence="5">The sequence shown here is derived from an EMBL/GenBank/DDBJ whole genome shotgun (WGS) entry which is preliminary data.</text>
</comment>
<dbReference type="Proteomes" id="UP001500212">
    <property type="component" value="Unassembled WGS sequence"/>
</dbReference>
<name>A0ABP8TCF7_9ACTN</name>
<reference evidence="6" key="1">
    <citation type="journal article" date="2019" name="Int. J. Syst. Evol. Microbiol.">
        <title>The Global Catalogue of Microorganisms (GCM) 10K type strain sequencing project: providing services to taxonomists for standard genome sequencing and annotation.</title>
        <authorList>
            <consortium name="The Broad Institute Genomics Platform"/>
            <consortium name="The Broad Institute Genome Sequencing Center for Infectious Disease"/>
            <person name="Wu L."/>
            <person name="Ma J."/>
        </authorList>
    </citation>
    <scope>NUCLEOTIDE SEQUENCE [LARGE SCALE GENOMIC DNA]</scope>
    <source>
        <strain evidence="6">JCM 17938</strain>
    </source>
</reference>
<accession>A0ABP8TCF7</accession>
<keyword evidence="3" id="KW-0238">DNA-binding</keyword>
<keyword evidence="6" id="KW-1185">Reference proteome</keyword>
<dbReference type="SUPFAM" id="SSF46785">
    <property type="entry name" value="Winged helix' DNA-binding domain"/>
    <property type="match status" value="1"/>
</dbReference>
<organism evidence="5 6">
    <name type="scientific">Actinoallomurus liliacearum</name>
    <dbReference type="NCBI Taxonomy" id="1080073"/>
    <lineage>
        <taxon>Bacteria</taxon>
        <taxon>Bacillati</taxon>
        <taxon>Actinomycetota</taxon>
        <taxon>Actinomycetes</taxon>
        <taxon>Streptosporangiales</taxon>
        <taxon>Thermomonosporaceae</taxon>
        <taxon>Actinoallomurus</taxon>
    </lineage>
</organism>
<dbReference type="Pfam" id="PF03965">
    <property type="entry name" value="Penicillinase_R"/>
    <property type="match status" value="1"/>
</dbReference>
<evidence type="ECO:0000313" key="5">
    <source>
        <dbReference type="EMBL" id="GAA4604397.1"/>
    </source>
</evidence>
<gene>
    <name evidence="5" type="ORF">GCM10023195_14940</name>
</gene>
<dbReference type="Gene3D" id="1.10.10.10">
    <property type="entry name" value="Winged helix-like DNA-binding domain superfamily/Winged helix DNA-binding domain"/>
    <property type="match status" value="1"/>
</dbReference>
<keyword evidence="4" id="KW-0804">Transcription</keyword>
<dbReference type="InterPro" id="IPR005650">
    <property type="entry name" value="BlaI_family"/>
</dbReference>
<evidence type="ECO:0000256" key="4">
    <source>
        <dbReference type="ARBA" id="ARBA00023163"/>
    </source>
</evidence>
<keyword evidence="2" id="KW-0805">Transcription regulation</keyword>
<protein>
    <submittedName>
        <fullName evidence="5">BlaI/MecI/CopY family transcriptional regulator</fullName>
    </submittedName>
</protein>
<dbReference type="InterPro" id="IPR036388">
    <property type="entry name" value="WH-like_DNA-bd_sf"/>
</dbReference>
<dbReference type="InterPro" id="IPR036390">
    <property type="entry name" value="WH_DNA-bd_sf"/>
</dbReference>
<dbReference type="RefSeq" id="WP_345350409.1">
    <property type="nucleotide sequence ID" value="NZ_BAABHJ010000004.1"/>
</dbReference>
<evidence type="ECO:0000313" key="6">
    <source>
        <dbReference type="Proteomes" id="UP001500212"/>
    </source>
</evidence>
<evidence type="ECO:0000256" key="3">
    <source>
        <dbReference type="ARBA" id="ARBA00023125"/>
    </source>
</evidence>